<dbReference type="InterPro" id="IPR004245">
    <property type="entry name" value="DUF229"/>
</dbReference>
<dbReference type="AlphaFoldDB" id="A0A4U5MVM2"/>
<dbReference type="STRING" id="34508.A0A4U5MVM2"/>
<reference evidence="2 3" key="2">
    <citation type="journal article" date="2019" name="G3 (Bethesda)">
        <title>Hybrid Assembly of the Genome of the Entomopathogenic Nematode Steinernema carpocapsae Identifies the X-Chromosome.</title>
        <authorList>
            <person name="Serra L."/>
            <person name="Macchietto M."/>
            <person name="Macias-Munoz A."/>
            <person name="McGill C.J."/>
            <person name="Rodriguez I.M."/>
            <person name="Rodriguez B."/>
            <person name="Murad R."/>
            <person name="Mortazavi A."/>
        </authorList>
    </citation>
    <scope>NUCLEOTIDE SEQUENCE [LARGE SCALE GENOMIC DNA]</scope>
    <source>
        <strain evidence="2 3">ALL</strain>
    </source>
</reference>
<dbReference type="CDD" id="cd16021">
    <property type="entry name" value="ALP_like"/>
    <property type="match status" value="1"/>
</dbReference>
<dbReference type="Gene3D" id="3.40.720.10">
    <property type="entry name" value="Alkaline Phosphatase, subunit A"/>
    <property type="match status" value="1"/>
</dbReference>
<proteinExistence type="predicted"/>
<keyword evidence="3" id="KW-1185">Reference proteome</keyword>
<sequence length="795" mass="92434">MSYSCCATTFTATWPICIEECLLARLTSVLKMLKDRLWPTLKSWKKVYAMCMKKNLQEHSLAKSTSSNICCTCGLWRSNTIRNWPLGILVRLRLERSFPLRSATIVEKVLRGYFKEMRMATESVWKPLNVTCPKDLQEDYDLHMEELYKWKRDKVTILNLRGVTALLSKARTTSSNVFMQAVLALFSLFGFLVNAIIWLKYHTVFNQDGITTVRDVIFQSPPYYNRSVPLVLTWTKLFRSDFADYLKKHHRKCCYECAFESDKRLAPTDPWNPEILQFDDPDYKPFCFKLQEQITELVDGMVVLKDKKFVGKCQARDDTNYSTHPQNLTKIPGHKITSHFERPNVYLVVFDSTSSPQFLRSMFRTYYLMKERHEAVVFSHLNKVGPNSRPNAWTLLFGKQIYEILNSPYSDQIEVDVSHNDSCYKYTDEQDWWGHRFRDLGYNTMMAEDWALGALNWYDCKGFKRPSAKHFMKPFQMRYDDEKDNRIRNSFNSMCRESHQETLLYWDQFMSAYKNESQMAFIWNSNLAHDHLSGLYRADKEFYKLLEKHDERLKNSFVFIQGDHGLRFGPVRQTTAGEIEDNNPFLMVSVPAKYRNSSIMDVLKNNAQKLVTHYDTYASFIHLTEIIKNGTLDQEFKNPSHSVYKASHGSSYFRSRMNQPRHCADLRIPFEYCLCDKSPEASLNPESPLAISLADTVVASLQRMIDSANATHLCAARTVQYKQTVGQKLNIGDDREIYKVKIKTAPGEGVFSGYVELVNEEPVPLSNRFARDNSYGKEGDCVVTNESLKEACYCK</sequence>
<dbReference type="InterPro" id="IPR017850">
    <property type="entry name" value="Alkaline_phosphatase_core_sf"/>
</dbReference>
<reference evidence="2 3" key="1">
    <citation type="journal article" date="2015" name="Genome Biol.">
        <title>Comparative genomics of Steinernema reveals deeply conserved gene regulatory networks.</title>
        <authorList>
            <person name="Dillman A.R."/>
            <person name="Macchietto M."/>
            <person name="Porter C.F."/>
            <person name="Rogers A."/>
            <person name="Williams B."/>
            <person name="Antoshechkin I."/>
            <person name="Lee M.M."/>
            <person name="Goodwin Z."/>
            <person name="Lu X."/>
            <person name="Lewis E.E."/>
            <person name="Goodrich-Blair H."/>
            <person name="Stock S.P."/>
            <person name="Adams B.J."/>
            <person name="Sternberg P.W."/>
            <person name="Mortazavi A."/>
        </authorList>
    </citation>
    <scope>NUCLEOTIDE SEQUENCE [LARGE SCALE GENOMIC DNA]</scope>
    <source>
        <strain evidence="2 3">ALL</strain>
    </source>
</reference>
<organism evidence="2 3">
    <name type="scientific">Steinernema carpocapsae</name>
    <name type="common">Entomopathogenic nematode</name>
    <dbReference type="NCBI Taxonomy" id="34508"/>
    <lineage>
        <taxon>Eukaryota</taxon>
        <taxon>Metazoa</taxon>
        <taxon>Ecdysozoa</taxon>
        <taxon>Nematoda</taxon>
        <taxon>Chromadorea</taxon>
        <taxon>Rhabditida</taxon>
        <taxon>Tylenchina</taxon>
        <taxon>Panagrolaimomorpha</taxon>
        <taxon>Strongyloidoidea</taxon>
        <taxon>Steinernematidae</taxon>
        <taxon>Steinernema</taxon>
    </lineage>
</organism>
<evidence type="ECO:0000313" key="2">
    <source>
        <dbReference type="EMBL" id="TKR73896.1"/>
    </source>
</evidence>
<keyword evidence="1" id="KW-0472">Membrane</keyword>
<dbReference type="SUPFAM" id="SSF53649">
    <property type="entry name" value="Alkaline phosphatase-like"/>
    <property type="match status" value="1"/>
</dbReference>
<dbReference type="Pfam" id="PF02995">
    <property type="entry name" value="DUF229"/>
    <property type="match status" value="1"/>
</dbReference>
<dbReference type="PANTHER" id="PTHR10974:SF75">
    <property type="entry name" value="SULFATASE DOMAIN-CONTAINING PROTEIN"/>
    <property type="match status" value="1"/>
</dbReference>
<name>A0A4U5MVM2_STECR</name>
<accession>A0A4U5MVM2</accession>
<dbReference type="PANTHER" id="PTHR10974">
    <property type="entry name" value="FI08016P-RELATED"/>
    <property type="match status" value="1"/>
</dbReference>
<keyword evidence="1" id="KW-0812">Transmembrane</keyword>
<evidence type="ECO:0000313" key="3">
    <source>
        <dbReference type="Proteomes" id="UP000298663"/>
    </source>
</evidence>
<keyword evidence="1" id="KW-1133">Transmembrane helix</keyword>
<dbReference type="Proteomes" id="UP000298663">
    <property type="component" value="Unassembled WGS sequence"/>
</dbReference>
<dbReference type="OrthoDB" id="413313at2759"/>
<gene>
    <name evidence="2" type="ORF">L596_021144</name>
</gene>
<protein>
    <submittedName>
        <fullName evidence="2">Uncharacterized protein</fullName>
    </submittedName>
</protein>
<dbReference type="GO" id="GO:0005615">
    <property type="term" value="C:extracellular space"/>
    <property type="evidence" value="ECO:0007669"/>
    <property type="project" value="TreeGrafter"/>
</dbReference>
<comment type="caution">
    <text evidence="2">The sequence shown here is derived from an EMBL/GenBank/DDBJ whole genome shotgun (WGS) entry which is preliminary data.</text>
</comment>
<feature type="transmembrane region" description="Helical" evidence="1">
    <location>
        <begin position="177"/>
        <end position="199"/>
    </location>
</feature>
<evidence type="ECO:0000256" key="1">
    <source>
        <dbReference type="SAM" id="Phobius"/>
    </source>
</evidence>
<dbReference type="EMBL" id="AZBU02000006">
    <property type="protein sequence ID" value="TKR73896.1"/>
    <property type="molecule type" value="Genomic_DNA"/>
</dbReference>